<dbReference type="AlphaFoldDB" id="A0AAU9TCW9"/>
<protein>
    <submittedName>
        <fullName evidence="1">Uncharacterized protein</fullName>
    </submittedName>
</protein>
<reference evidence="1" key="1">
    <citation type="submission" date="2022-03" db="EMBL/GenBank/DDBJ databases">
        <authorList>
            <person name="Tunstrom K."/>
        </authorList>
    </citation>
    <scope>NUCLEOTIDE SEQUENCE</scope>
</reference>
<evidence type="ECO:0000313" key="1">
    <source>
        <dbReference type="EMBL" id="CAH2084778.1"/>
    </source>
</evidence>
<sequence>MLLGLRQCGSASGMFADARIDCFYTTMRKRCASLVRRVRGSPNTLLKMIATRLDCCYLRHCCDRHLTVPMPERKL</sequence>
<gene>
    <name evidence="1" type="ORF">EEDITHA_LOCUS1317</name>
</gene>
<proteinExistence type="predicted"/>
<name>A0AAU9TCW9_EUPED</name>
<organism evidence="1 2">
    <name type="scientific">Euphydryas editha</name>
    <name type="common">Edith's checkerspot</name>
    <dbReference type="NCBI Taxonomy" id="104508"/>
    <lineage>
        <taxon>Eukaryota</taxon>
        <taxon>Metazoa</taxon>
        <taxon>Ecdysozoa</taxon>
        <taxon>Arthropoda</taxon>
        <taxon>Hexapoda</taxon>
        <taxon>Insecta</taxon>
        <taxon>Pterygota</taxon>
        <taxon>Neoptera</taxon>
        <taxon>Endopterygota</taxon>
        <taxon>Lepidoptera</taxon>
        <taxon>Glossata</taxon>
        <taxon>Ditrysia</taxon>
        <taxon>Papilionoidea</taxon>
        <taxon>Nymphalidae</taxon>
        <taxon>Nymphalinae</taxon>
        <taxon>Euphydryas</taxon>
    </lineage>
</organism>
<evidence type="ECO:0000313" key="2">
    <source>
        <dbReference type="Proteomes" id="UP001153954"/>
    </source>
</evidence>
<dbReference type="EMBL" id="CAKOGL010000003">
    <property type="protein sequence ID" value="CAH2084778.1"/>
    <property type="molecule type" value="Genomic_DNA"/>
</dbReference>
<comment type="caution">
    <text evidence="1">The sequence shown here is derived from an EMBL/GenBank/DDBJ whole genome shotgun (WGS) entry which is preliminary data.</text>
</comment>
<keyword evidence="2" id="KW-1185">Reference proteome</keyword>
<dbReference type="Proteomes" id="UP001153954">
    <property type="component" value="Unassembled WGS sequence"/>
</dbReference>
<accession>A0AAU9TCW9</accession>